<dbReference type="PANTHER" id="PTHR15591:SF14">
    <property type="entry name" value="AP-4 COMPLEX ACCESSORY SUBUNIT RUSC2"/>
    <property type="match status" value="1"/>
</dbReference>
<sequence>VIAEYYHPWAFLAWSQDPSCKSLFQEFLLLLQPLSELPFDLHLLSESRLQRRTEQNLSQSRFFALSGCSFLRMPNWQNSDGQLERSTLKAKKEPCISSQTEIRSTNMDKILHSCAVSISKPSTRELELKSDCLKKKHAGWWLSQTPITERIMEADCSDTVPRLQNDETLVEKGERTRADEAKPSMELRWARLFGSGIGIPAAVEKAQRSIKQNEKI</sequence>
<dbReference type="GO" id="GO:0031410">
    <property type="term" value="C:cytoplasmic vesicle"/>
    <property type="evidence" value="ECO:0007669"/>
    <property type="project" value="TreeGrafter"/>
</dbReference>
<reference evidence="2" key="1">
    <citation type="submission" date="2020-07" db="EMBL/GenBank/DDBJ databases">
        <title>Clarias magur genome sequencing, assembly and annotation.</title>
        <authorList>
            <person name="Kushwaha B."/>
            <person name="Kumar R."/>
            <person name="Das P."/>
            <person name="Joshi C.G."/>
            <person name="Kumar D."/>
            <person name="Nagpure N.S."/>
            <person name="Pandey M."/>
            <person name="Agarwal S."/>
            <person name="Srivastava S."/>
            <person name="Singh M."/>
            <person name="Sahoo L."/>
            <person name="Jayasankar P."/>
            <person name="Meher P.K."/>
            <person name="Koringa P.G."/>
            <person name="Iquebal M.A."/>
            <person name="Das S.P."/>
            <person name="Bit A."/>
            <person name="Patnaik S."/>
            <person name="Patel N."/>
            <person name="Shah T.M."/>
            <person name="Hinsu A."/>
            <person name="Jena J.K."/>
        </authorList>
    </citation>
    <scope>NUCLEOTIDE SEQUENCE</scope>
    <source>
        <strain evidence="2">CIFAMagur01</strain>
        <tissue evidence="2">Testis</tissue>
    </source>
</reference>
<dbReference type="EMBL" id="QNUK01000225">
    <property type="protein sequence ID" value="KAF5897674.1"/>
    <property type="molecule type" value="Genomic_DNA"/>
</dbReference>
<evidence type="ECO:0000313" key="3">
    <source>
        <dbReference type="Proteomes" id="UP000727407"/>
    </source>
</evidence>
<dbReference type="InterPro" id="IPR004012">
    <property type="entry name" value="Run_dom"/>
</dbReference>
<keyword evidence="3" id="KW-1185">Reference proteome</keyword>
<comment type="caution">
    <text evidence="2">The sequence shown here is derived from an EMBL/GenBank/DDBJ whole genome shotgun (WGS) entry which is preliminary data.</text>
</comment>
<proteinExistence type="predicted"/>
<evidence type="ECO:0000313" key="2">
    <source>
        <dbReference type="EMBL" id="KAF5897674.1"/>
    </source>
</evidence>
<dbReference type="Gene3D" id="1.20.58.900">
    <property type="match status" value="1"/>
</dbReference>
<dbReference type="InterPro" id="IPR047343">
    <property type="entry name" value="RUSC1_2"/>
</dbReference>
<name>A0A8J4WYV2_CLAMG</name>
<protein>
    <submittedName>
        <fullName evidence="2">Iporin-like isoform X1</fullName>
    </submittedName>
</protein>
<accession>A0A8J4WYV2</accession>
<feature type="non-terminal residue" evidence="2">
    <location>
        <position position="1"/>
    </location>
</feature>
<dbReference type="PROSITE" id="PS50826">
    <property type="entry name" value="RUN"/>
    <property type="match status" value="1"/>
</dbReference>
<feature type="domain" description="RUN" evidence="1">
    <location>
        <begin position="1"/>
        <end position="46"/>
    </location>
</feature>
<dbReference type="Proteomes" id="UP000727407">
    <property type="component" value="Unassembled WGS sequence"/>
</dbReference>
<dbReference type="PANTHER" id="PTHR15591">
    <property type="entry name" value="RUN AND SH3 DOMAIN CONTAINING"/>
    <property type="match status" value="1"/>
</dbReference>
<gene>
    <name evidence="2" type="ORF">DAT39_012603</name>
</gene>
<organism evidence="2 3">
    <name type="scientific">Clarias magur</name>
    <name type="common">Asian catfish</name>
    <name type="synonym">Macropteronotus magur</name>
    <dbReference type="NCBI Taxonomy" id="1594786"/>
    <lineage>
        <taxon>Eukaryota</taxon>
        <taxon>Metazoa</taxon>
        <taxon>Chordata</taxon>
        <taxon>Craniata</taxon>
        <taxon>Vertebrata</taxon>
        <taxon>Euteleostomi</taxon>
        <taxon>Actinopterygii</taxon>
        <taxon>Neopterygii</taxon>
        <taxon>Teleostei</taxon>
        <taxon>Ostariophysi</taxon>
        <taxon>Siluriformes</taxon>
        <taxon>Clariidae</taxon>
        <taxon>Clarias</taxon>
    </lineage>
</organism>
<feature type="non-terminal residue" evidence="2">
    <location>
        <position position="216"/>
    </location>
</feature>
<dbReference type="AlphaFoldDB" id="A0A8J4WYV2"/>
<dbReference type="OrthoDB" id="9884296at2759"/>
<dbReference type="InterPro" id="IPR037213">
    <property type="entry name" value="Run_dom_sf"/>
</dbReference>
<evidence type="ECO:0000259" key="1">
    <source>
        <dbReference type="PROSITE" id="PS50826"/>
    </source>
</evidence>